<name>A0A146KCX6_9EUKA</name>
<evidence type="ECO:0000256" key="4">
    <source>
        <dbReference type="RuleBase" id="RU363019"/>
    </source>
</evidence>
<dbReference type="AlphaFoldDB" id="A0A146KCX6"/>
<evidence type="ECO:0000313" key="6">
    <source>
        <dbReference type="EMBL" id="JAP93336.1"/>
    </source>
</evidence>
<keyword evidence="3 4" id="KW-0413">Isomerase</keyword>
<dbReference type="GO" id="GO:0005737">
    <property type="term" value="C:cytoplasm"/>
    <property type="evidence" value="ECO:0007669"/>
    <property type="project" value="TreeGrafter"/>
</dbReference>
<protein>
    <recommendedName>
        <fullName evidence="4">Peptidyl-prolyl cis-trans isomerase</fullName>
        <shortName evidence="4">PPIase</shortName>
        <ecNumber evidence="4">5.2.1.8</ecNumber>
    </recommendedName>
</protein>
<reference evidence="6" key="1">
    <citation type="submission" date="2015-07" db="EMBL/GenBank/DDBJ databases">
        <title>Adaptation to a free-living lifestyle via gene acquisitions in the diplomonad Trepomonas sp. PC1.</title>
        <authorList>
            <person name="Xu F."/>
            <person name="Jerlstrom-Hultqvist J."/>
            <person name="Kolisko M."/>
            <person name="Simpson A.G.B."/>
            <person name="Roger A.J."/>
            <person name="Svard S.G."/>
            <person name="Andersson J.O."/>
        </authorList>
    </citation>
    <scope>NUCLEOTIDE SEQUENCE</scope>
    <source>
        <strain evidence="6">PC1</strain>
    </source>
</reference>
<dbReference type="InterPro" id="IPR024936">
    <property type="entry name" value="Cyclophilin-type_PPIase"/>
</dbReference>
<sequence>MTDADITTKVYFDITIGGAPAGRIVMGLLGNVVPKTVENFRALCTGEKGFGYKGSMFHRVIKEFMLQGGDFTNHNGTGGKSIYGNKFEDENFQIKHQVGCLSMANAGKNTNGSQFFLTVAETQWLDGKHVVFGRVIEGMDIAKKIEANPCGAGDKPIKQVLIADCGQLK</sequence>
<gene>
    <name evidence="6" type="ORF">TPC1_14423</name>
</gene>
<proteinExistence type="inferred from homology"/>
<dbReference type="PANTHER" id="PTHR11071">
    <property type="entry name" value="PEPTIDYL-PROLYL CIS-TRANS ISOMERASE"/>
    <property type="match status" value="1"/>
</dbReference>
<dbReference type="EC" id="5.2.1.8" evidence="4"/>
<comment type="function">
    <text evidence="4">PPIases accelerate the folding of proteins. It catalyzes the cis-trans isomerization of proline imidic peptide bonds in oligopeptides.</text>
</comment>
<dbReference type="FunFam" id="2.40.100.10:FF:000001">
    <property type="entry name" value="Peptidyl-prolyl cis-trans isomerase"/>
    <property type="match status" value="1"/>
</dbReference>
<dbReference type="Pfam" id="PF00160">
    <property type="entry name" value="Pro_isomerase"/>
    <property type="match status" value="1"/>
</dbReference>
<evidence type="ECO:0000256" key="3">
    <source>
        <dbReference type="ARBA" id="ARBA00023235"/>
    </source>
</evidence>
<comment type="similarity">
    <text evidence="4">Belongs to the cyclophilin-type PPIase family.</text>
</comment>
<organism evidence="6">
    <name type="scientific">Trepomonas sp. PC1</name>
    <dbReference type="NCBI Taxonomy" id="1076344"/>
    <lineage>
        <taxon>Eukaryota</taxon>
        <taxon>Metamonada</taxon>
        <taxon>Diplomonadida</taxon>
        <taxon>Hexamitidae</taxon>
        <taxon>Hexamitinae</taxon>
        <taxon>Trepomonas</taxon>
    </lineage>
</organism>
<dbReference type="GO" id="GO:0016018">
    <property type="term" value="F:cyclosporin A binding"/>
    <property type="evidence" value="ECO:0007669"/>
    <property type="project" value="TreeGrafter"/>
</dbReference>
<feature type="domain" description="PPIase cyclophilin-type" evidence="5">
    <location>
        <begin position="11"/>
        <end position="167"/>
    </location>
</feature>
<evidence type="ECO:0000259" key="5">
    <source>
        <dbReference type="PROSITE" id="PS50072"/>
    </source>
</evidence>
<dbReference type="Gene3D" id="2.40.100.10">
    <property type="entry name" value="Cyclophilin-like"/>
    <property type="match status" value="1"/>
</dbReference>
<dbReference type="EMBL" id="GDID01003270">
    <property type="protein sequence ID" value="JAP93336.1"/>
    <property type="molecule type" value="Transcribed_RNA"/>
</dbReference>
<dbReference type="GO" id="GO:0003755">
    <property type="term" value="F:peptidyl-prolyl cis-trans isomerase activity"/>
    <property type="evidence" value="ECO:0007669"/>
    <property type="project" value="UniProtKB-UniRule"/>
</dbReference>
<keyword evidence="2 4" id="KW-0697">Rotamase</keyword>
<dbReference type="PRINTS" id="PR00153">
    <property type="entry name" value="CSAPPISMRASE"/>
</dbReference>
<dbReference type="PANTHER" id="PTHR11071:SF561">
    <property type="entry name" value="PEPTIDYL-PROLYL CIS-TRANS ISOMERASE D-RELATED"/>
    <property type="match status" value="1"/>
</dbReference>
<comment type="catalytic activity">
    <reaction evidence="1 4">
        <text>[protein]-peptidylproline (omega=180) = [protein]-peptidylproline (omega=0)</text>
        <dbReference type="Rhea" id="RHEA:16237"/>
        <dbReference type="Rhea" id="RHEA-COMP:10747"/>
        <dbReference type="Rhea" id="RHEA-COMP:10748"/>
        <dbReference type="ChEBI" id="CHEBI:83833"/>
        <dbReference type="ChEBI" id="CHEBI:83834"/>
        <dbReference type="EC" id="5.2.1.8"/>
    </reaction>
</comment>
<dbReference type="PROSITE" id="PS00170">
    <property type="entry name" value="CSA_PPIASE_1"/>
    <property type="match status" value="1"/>
</dbReference>
<dbReference type="GO" id="GO:0006457">
    <property type="term" value="P:protein folding"/>
    <property type="evidence" value="ECO:0007669"/>
    <property type="project" value="InterPro"/>
</dbReference>
<dbReference type="InterPro" id="IPR002130">
    <property type="entry name" value="Cyclophilin-type_PPIase_dom"/>
</dbReference>
<evidence type="ECO:0000256" key="1">
    <source>
        <dbReference type="ARBA" id="ARBA00000971"/>
    </source>
</evidence>
<dbReference type="InterPro" id="IPR020892">
    <property type="entry name" value="Cyclophilin-type_PPIase_CS"/>
</dbReference>
<dbReference type="PIRSF" id="PIRSF001467">
    <property type="entry name" value="Peptidylpro_ismrse"/>
    <property type="match status" value="1"/>
</dbReference>
<evidence type="ECO:0000256" key="2">
    <source>
        <dbReference type="ARBA" id="ARBA00023110"/>
    </source>
</evidence>
<dbReference type="PROSITE" id="PS50072">
    <property type="entry name" value="CSA_PPIASE_2"/>
    <property type="match status" value="1"/>
</dbReference>
<dbReference type="SUPFAM" id="SSF50891">
    <property type="entry name" value="Cyclophilin-like"/>
    <property type="match status" value="1"/>
</dbReference>
<dbReference type="CDD" id="cd01926">
    <property type="entry name" value="cyclophilin_ABH_like"/>
    <property type="match status" value="1"/>
</dbReference>
<accession>A0A146KCX6</accession>
<dbReference type="InterPro" id="IPR029000">
    <property type="entry name" value="Cyclophilin-like_dom_sf"/>
</dbReference>